<reference evidence="9 10" key="1">
    <citation type="journal article" date="2017" name="Int. J. Syst. Evol. Microbiol.">
        <title>Photobacterium alginatilyticum sp. nov., a marine bacterium isolated from bottom seawater.</title>
        <authorList>
            <person name="Wang X."/>
            <person name="Wang Y."/>
            <person name="Yang X."/>
            <person name="Sun H."/>
            <person name="Li B."/>
            <person name="Zhang X.H."/>
        </authorList>
    </citation>
    <scope>NUCLEOTIDE SEQUENCE [LARGE SCALE GENOMIC DNA]</scope>
    <source>
        <strain evidence="9 10">P03D4</strain>
    </source>
</reference>
<dbReference type="CDD" id="cd06604">
    <property type="entry name" value="GH31_glucosidase_II_MalA"/>
    <property type="match status" value="1"/>
</dbReference>
<feature type="domain" description="Glycoside hydrolase family 31 N-terminal" evidence="6">
    <location>
        <begin position="57"/>
        <end position="126"/>
    </location>
</feature>
<dbReference type="InterPro" id="IPR048395">
    <property type="entry name" value="Glyco_hydro_31_C"/>
</dbReference>
<dbReference type="SUPFAM" id="SSF51445">
    <property type="entry name" value="(Trans)glycosidases"/>
    <property type="match status" value="1"/>
</dbReference>
<evidence type="ECO:0000259" key="7">
    <source>
        <dbReference type="Pfam" id="PF17137"/>
    </source>
</evidence>
<evidence type="ECO:0000256" key="3">
    <source>
        <dbReference type="ARBA" id="ARBA00023295"/>
    </source>
</evidence>
<dbReference type="PANTHER" id="PTHR22762">
    <property type="entry name" value="ALPHA-GLUCOSIDASE"/>
    <property type="match status" value="1"/>
</dbReference>
<keyword evidence="10" id="KW-1185">Reference proteome</keyword>
<dbReference type="Gene3D" id="2.60.40.4040">
    <property type="match status" value="1"/>
</dbReference>
<dbReference type="Pfam" id="PF13802">
    <property type="entry name" value="Gal_mutarotas_2"/>
    <property type="match status" value="1"/>
</dbReference>
<gene>
    <name evidence="9" type="ORF">EIZ48_04010</name>
</gene>
<evidence type="ECO:0000256" key="1">
    <source>
        <dbReference type="ARBA" id="ARBA00007806"/>
    </source>
</evidence>
<keyword evidence="2 4" id="KW-0378">Hydrolase</keyword>
<dbReference type="Gene3D" id="3.20.20.80">
    <property type="entry name" value="Glycosidases"/>
    <property type="match status" value="1"/>
</dbReference>
<evidence type="ECO:0000256" key="4">
    <source>
        <dbReference type="RuleBase" id="RU361185"/>
    </source>
</evidence>
<dbReference type="SUPFAM" id="SSF74650">
    <property type="entry name" value="Galactose mutarotase-like"/>
    <property type="match status" value="1"/>
</dbReference>
<keyword evidence="3 4" id="KW-0326">Glycosidase</keyword>
<evidence type="ECO:0000259" key="6">
    <source>
        <dbReference type="Pfam" id="PF13802"/>
    </source>
</evidence>
<sequence>MQHAKLLKNVHLLRFGQPFKTEAVVLPLSSFCTLSPKCIQVTQTDSTTVIHYPLELNDIVYGMGENTGSIDKRGKKFVCYCTDDHLHTPDKQSLYGSHPFLIVDKQNENKQPFGLFIDFPGEITFDIGFTNRNLLEVTIPSLDVDIYELHATNKKQIIHQFRQLTGTPYVPPRWGFGYQQCRWSYHDSNEVDKIINGFRSNDIPCDTIYLDIDYMVEYKNFTIDNNKFPNFAKYVAEKKQQGIRLIPIIDAGVPVSAGYSVYEEGVENGYFCKQADGDQFEAAVWPGLCVFPDYLNSDVRQWWGNQYRQLIEQGIEGFWNDMNEPALFYSKQGIEQVHEMMDQMRSNDCKVQDFFKLNDMVRGLSNNREDYKSIYHTTKDGEIVNNHDVHNLYGLNMTRAAAEGFAQICPEKRILLFSRASGIGAHRYAGIWLGDNMSWWEHILLNIRMMPAINMCGFLYSGADVGGFGCDASADLLIRWTQFALFMPLFRNHAAGTRYQEPFAFDEYTTTTIREHIKLRYMMIPYIYSEYMRAVQNNDCYCWQLGFEYSDTRSARVDDQLLLGHSMMCTPIYTENARGRHVYLPEPMLLWKVAHHTGREMCQLPAGDHWLDLQLDELPVFIRPNKMLPLTDTADNVDAQALTHLEVLVNLHNEASYTLYHDDGVSRAYQQGDFAELVLAVKFDTNSPDGVAVNAQVMCGYIPYQQITFHIITSSGDRIIKNIRL</sequence>
<dbReference type="SUPFAM" id="SSF51011">
    <property type="entry name" value="Glycosyl hydrolase domain"/>
    <property type="match status" value="1"/>
</dbReference>
<dbReference type="PROSITE" id="PS00129">
    <property type="entry name" value="GLYCOSYL_HYDROL_F31_1"/>
    <property type="match status" value="1"/>
</dbReference>
<dbReference type="InterPro" id="IPR011013">
    <property type="entry name" value="Gal_mutarotase_sf_dom"/>
</dbReference>
<dbReference type="Proteomes" id="UP000738517">
    <property type="component" value="Unassembled WGS sequence"/>
</dbReference>
<feature type="domain" description="Glycosyl hydrolase family 31 C-terminal" evidence="8">
    <location>
        <begin position="546"/>
        <end position="627"/>
    </location>
</feature>
<feature type="domain" description="DUF5110" evidence="7">
    <location>
        <begin position="645"/>
        <end position="683"/>
    </location>
</feature>
<organism evidence="9 10">
    <name type="scientific">Photobacterium alginatilyticum</name>
    <dbReference type="NCBI Taxonomy" id="1775171"/>
    <lineage>
        <taxon>Bacteria</taxon>
        <taxon>Pseudomonadati</taxon>
        <taxon>Pseudomonadota</taxon>
        <taxon>Gammaproteobacteria</taxon>
        <taxon>Vibrionales</taxon>
        <taxon>Vibrionaceae</taxon>
        <taxon>Photobacterium</taxon>
    </lineage>
</organism>
<comment type="similarity">
    <text evidence="1 4">Belongs to the glycosyl hydrolase 31 family.</text>
</comment>
<dbReference type="InterPro" id="IPR025887">
    <property type="entry name" value="Glyco_hydro_31_N_dom"/>
</dbReference>
<evidence type="ECO:0000259" key="8">
    <source>
        <dbReference type="Pfam" id="PF21365"/>
    </source>
</evidence>
<dbReference type="InterPro" id="IPR033403">
    <property type="entry name" value="DUF5110"/>
</dbReference>
<evidence type="ECO:0000256" key="2">
    <source>
        <dbReference type="ARBA" id="ARBA00022801"/>
    </source>
</evidence>
<dbReference type="PANTHER" id="PTHR22762:SF120">
    <property type="entry name" value="HETEROGLYCAN GLUCOSIDASE 1"/>
    <property type="match status" value="1"/>
</dbReference>
<dbReference type="InterPro" id="IPR030458">
    <property type="entry name" value="Glyco_hydro_31_AS"/>
</dbReference>
<evidence type="ECO:0000313" key="10">
    <source>
        <dbReference type="Proteomes" id="UP000738517"/>
    </source>
</evidence>
<dbReference type="CDD" id="cd14752">
    <property type="entry name" value="GH31_N"/>
    <property type="match status" value="1"/>
</dbReference>
<dbReference type="Pfam" id="PF21365">
    <property type="entry name" value="Glyco_hydro_31_3rd"/>
    <property type="match status" value="1"/>
</dbReference>
<evidence type="ECO:0000259" key="5">
    <source>
        <dbReference type="Pfam" id="PF01055"/>
    </source>
</evidence>
<dbReference type="Pfam" id="PF17137">
    <property type="entry name" value="DUF5110"/>
    <property type="match status" value="1"/>
</dbReference>
<dbReference type="InterPro" id="IPR017853">
    <property type="entry name" value="GH"/>
</dbReference>
<evidence type="ECO:0000313" key="9">
    <source>
        <dbReference type="EMBL" id="NBI51742.1"/>
    </source>
</evidence>
<dbReference type="Gene3D" id="2.60.40.1760">
    <property type="entry name" value="glycosyl hydrolase (family 31)"/>
    <property type="match status" value="1"/>
</dbReference>
<name>A0ABW9YDA0_9GAMM</name>
<dbReference type="EMBL" id="RSEJ01000003">
    <property type="protein sequence ID" value="NBI51742.1"/>
    <property type="molecule type" value="Genomic_DNA"/>
</dbReference>
<dbReference type="InterPro" id="IPR000322">
    <property type="entry name" value="Glyco_hydro_31_TIM"/>
</dbReference>
<accession>A0ABW9YDA0</accession>
<dbReference type="RefSeq" id="WP_160648818.1">
    <property type="nucleotide sequence ID" value="NZ_RSEJ01000003.1"/>
</dbReference>
<dbReference type="Pfam" id="PF01055">
    <property type="entry name" value="Glyco_hydro_31_2nd"/>
    <property type="match status" value="1"/>
</dbReference>
<comment type="caution">
    <text evidence="9">The sequence shown here is derived from an EMBL/GenBank/DDBJ whole genome shotgun (WGS) entry which is preliminary data.</text>
</comment>
<protein>
    <submittedName>
        <fullName evidence="9">DUF5110 domain-containing protein</fullName>
    </submittedName>
</protein>
<feature type="domain" description="Glycoside hydrolase family 31 TIM barrel" evidence="5">
    <location>
        <begin position="168"/>
        <end position="529"/>
    </location>
</feature>
<proteinExistence type="inferred from homology"/>